<dbReference type="EMBL" id="FRFG01000040">
    <property type="protein sequence ID" value="SHO57448.1"/>
    <property type="molecule type" value="Genomic_DNA"/>
</dbReference>
<dbReference type="STRING" id="1117707.VQ7734_03217"/>
<feature type="transmembrane region" description="Helical" evidence="1">
    <location>
        <begin position="53"/>
        <end position="77"/>
    </location>
</feature>
<keyword evidence="1" id="KW-0812">Transmembrane</keyword>
<protein>
    <submittedName>
        <fullName evidence="2">Uncharacterized protein</fullName>
    </submittedName>
</protein>
<dbReference type="OrthoDB" id="5903637at2"/>
<gene>
    <name evidence="2" type="ORF">VQ7734_03217</name>
</gene>
<reference evidence="3" key="1">
    <citation type="submission" date="2016-12" db="EMBL/GenBank/DDBJ databases">
        <authorList>
            <person name="Rodrigo-Torres L."/>
            <person name="Arahal R.D."/>
            <person name="Lucena T."/>
        </authorList>
    </citation>
    <scope>NUCLEOTIDE SEQUENCE [LARGE SCALE GENOMIC DNA]</scope>
</reference>
<accession>A0A1M7YXU9</accession>
<dbReference type="RefSeq" id="WP_073584392.1">
    <property type="nucleotide sequence ID" value="NZ_AP024898.1"/>
</dbReference>
<dbReference type="Proteomes" id="UP000184600">
    <property type="component" value="Unassembled WGS sequence"/>
</dbReference>
<sequence>MFAKTLVGAFAYAGFYKTALLKVTLMPILLMLGLELLRGYMTSSVSFSLMDMIIVGILQTVMAFNICRVVLLGPDAVPAWGKYSLGRSEFQLIKKMFLLGICAGLGALAYSILILTFEGVTAISHTTVIVISCLVWTPVIILGSRLLLVIPAISVEHMMSFGEAWKRTKSKTAYMFGIMIVFMLITIPVSVFLPKAGVPAWLISLICYYIGIVSTIALCLAYQLIIKRDEAKESMPVSQE</sequence>
<keyword evidence="1" id="KW-1133">Transmembrane helix</keyword>
<organism evidence="2 3">
    <name type="scientific">Vibrio quintilis</name>
    <dbReference type="NCBI Taxonomy" id="1117707"/>
    <lineage>
        <taxon>Bacteria</taxon>
        <taxon>Pseudomonadati</taxon>
        <taxon>Pseudomonadota</taxon>
        <taxon>Gammaproteobacteria</taxon>
        <taxon>Vibrionales</taxon>
        <taxon>Vibrionaceae</taxon>
        <taxon>Vibrio</taxon>
    </lineage>
</organism>
<proteinExistence type="predicted"/>
<feature type="transmembrane region" description="Helical" evidence="1">
    <location>
        <begin position="129"/>
        <end position="153"/>
    </location>
</feature>
<feature type="transmembrane region" description="Helical" evidence="1">
    <location>
        <begin position="173"/>
        <end position="194"/>
    </location>
</feature>
<feature type="transmembrane region" description="Helical" evidence="1">
    <location>
        <begin position="97"/>
        <end position="117"/>
    </location>
</feature>
<evidence type="ECO:0000313" key="2">
    <source>
        <dbReference type="EMBL" id="SHO57448.1"/>
    </source>
</evidence>
<feature type="transmembrane region" description="Helical" evidence="1">
    <location>
        <begin position="20"/>
        <end position="41"/>
    </location>
</feature>
<evidence type="ECO:0000256" key="1">
    <source>
        <dbReference type="SAM" id="Phobius"/>
    </source>
</evidence>
<evidence type="ECO:0000313" key="3">
    <source>
        <dbReference type="Proteomes" id="UP000184600"/>
    </source>
</evidence>
<feature type="transmembrane region" description="Helical" evidence="1">
    <location>
        <begin position="200"/>
        <end position="225"/>
    </location>
</feature>
<dbReference type="AlphaFoldDB" id="A0A1M7YXU9"/>
<keyword evidence="1" id="KW-0472">Membrane</keyword>
<name>A0A1M7YXU9_9VIBR</name>
<keyword evidence="3" id="KW-1185">Reference proteome</keyword>